<feature type="transmembrane region" description="Helical" evidence="1">
    <location>
        <begin position="174"/>
        <end position="192"/>
    </location>
</feature>
<feature type="transmembrane region" description="Helical" evidence="1">
    <location>
        <begin position="135"/>
        <end position="162"/>
    </location>
</feature>
<evidence type="ECO:0000256" key="1">
    <source>
        <dbReference type="SAM" id="Phobius"/>
    </source>
</evidence>
<evidence type="ECO:0008006" key="4">
    <source>
        <dbReference type="Google" id="ProtNLM"/>
    </source>
</evidence>
<keyword evidence="1" id="KW-0812">Transmembrane</keyword>
<dbReference type="AlphaFoldDB" id="A0A2S7N3Y4"/>
<feature type="transmembrane region" description="Helical" evidence="1">
    <location>
        <begin position="31"/>
        <end position="50"/>
    </location>
</feature>
<feature type="transmembrane region" description="Helical" evidence="1">
    <location>
        <begin position="57"/>
        <end position="80"/>
    </location>
</feature>
<reference evidence="2 3" key="1">
    <citation type="submission" date="2017-12" db="EMBL/GenBank/DDBJ databases">
        <title>Taxonomic description and draft genome of Pradoshia cofamensis Gen. nov., sp. nov., a thermotolerant bacillale isolated from anterior gut of earthworm Eisenia fetida.</title>
        <authorList>
            <person name="Saha T."/>
            <person name="Chakraborty R."/>
        </authorList>
    </citation>
    <scope>NUCLEOTIDE SEQUENCE [LARGE SCALE GENOMIC DNA]</scope>
    <source>
        <strain evidence="2 3">EAG3</strain>
    </source>
</reference>
<dbReference type="OrthoDB" id="2739093at2"/>
<gene>
    <name evidence="2" type="ORF">CYL18_02270</name>
</gene>
<comment type="caution">
    <text evidence="2">The sequence shown here is derived from an EMBL/GenBank/DDBJ whole genome shotgun (WGS) entry which is preliminary data.</text>
</comment>
<accession>A0A2S7N3Y4</accession>
<organism evidence="2 3">
    <name type="scientific">Pradoshia eiseniae</name>
    <dbReference type="NCBI Taxonomy" id="2064768"/>
    <lineage>
        <taxon>Bacteria</taxon>
        <taxon>Bacillati</taxon>
        <taxon>Bacillota</taxon>
        <taxon>Bacilli</taxon>
        <taxon>Bacillales</taxon>
        <taxon>Bacillaceae</taxon>
        <taxon>Pradoshia</taxon>
    </lineage>
</organism>
<keyword evidence="1" id="KW-0472">Membrane</keyword>
<sequence>MKNKVVLWDLICYLIFPLVIWNVLNDRIDEYYAMLISTVPGIIYSILRFIEYKRINFFGLVMIGTLMIGTLIDVLSGSALQMMWNNVYYSLGLAVFFLVTNFINKPTSLLFALDLTEMQGYDRQMLKESYYQPKILYVFKLITYGFVIQSLLKAGIDAWLILQHGVDAYGKSIITKRVITGSIGLICMYGFFHISKMLKNQQESNTVTPD</sequence>
<dbReference type="RefSeq" id="WP_104847835.1">
    <property type="nucleotide sequence ID" value="NZ_PKOZ01000001.1"/>
</dbReference>
<dbReference type="Proteomes" id="UP000239663">
    <property type="component" value="Unassembled WGS sequence"/>
</dbReference>
<evidence type="ECO:0000313" key="2">
    <source>
        <dbReference type="EMBL" id="PQD96738.1"/>
    </source>
</evidence>
<dbReference type="NCBIfam" id="NF041646">
    <property type="entry name" value="VC0807_fam"/>
    <property type="match status" value="1"/>
</dbReference>
<evidence type="ECO:0000313" key="3">
    <source>
        <dbReference type="Proteomes" id="UP000239663"/>
    </source>
</evidence>
<keyword evidence="1" id="KW-1133">Transmembrane helix</keyword>
<name>A0A2S7N3Y4_9BACI</name>
<feature type="transmembrane region" description="Helical" evidence="1">
    <location>
        <begin position="86"/>
        <end position="103"/>
    </location>
</feature>
<protein>
    <recommendedName>
        <fullName evidence="4">DUF3159 domain-containing protein</fullName>
    </recommendedName>
</protein>
<proteinExistence type="predicted"/>
<dbReference type="EMBL" id="PKOZ01000001">
    <property type="protein sequence ID" value="PQD96738.1"/>
    <property type="molecule type" value="Genomic_DNA"/>
</dbReference>
<feature type="transmembrane region" description="Helical" evidence="1">
    <location>
        <begin position="7"/>
        <end position="25"/>
    </location>
</feature>
<keyword evidence="3" id="KW-1185">Reference proteome</keyword>